<dbReference type="Proteomes" id="UP000636264">
    <property type="component" value="Unassembled WGS sequence"/>
</dbReference>
<organism evidence="3 4">
    <name type="scientific">Nitratireductor aestuarii</name>
    <dbReference type="NCBI Taxonomy" id="1735103"/>
    <lineage>
        <taxon>Bacteria</taxon>
        <taxon>Pseudomonadati</taxon>
        <taxon>Pseudomonadota</taxon>
        <taxon>Alphaproteobacteria</taxon>
        <taxon>Hyphomicrobiales</taxon>
        <taxon>Phyllobacteriaceae</taxon>
        <taxon>Nitratireductor</taxon>
    </lineage>
</organism>
<protein>
    <submittedName>
        <fullName evidence="3">C4-dicarboxylate ABC transporter permease</fullName>
    </submittedName>
</protein>
<dbReference type="AlphaFoldDB" id="A0A916RTB9"/>
<dbReference type="RefSeq" id="WP_188721139.1">
    <property type="nucleotide sequence ID" value="NZ_BMIF01000006.1"/>
</dbReference>
<name>A0A916RTB9_9HYPH</name>
<feature type="transmembrane region" description="Helical" evidence="1">
    <location>
        <begin position="197"/>
        <end position="217"/>
    </location>
</feature>
<feature type="transmembrane region" description="Helical" evidence="1">
    <location>
        <begin position="16"/>
        <end position="37"/>
    </location>
</feature>
<feature type="transmembrane region" description="Helical" evidence="1">
    <location>
        <begin position="467"/>
        <end position="488"/>
    </location>
</feature>
<keyword evidence="4" id="KW-1185">Reference proteome</keyword>
<feature type="transmembrane region" description="Helical" evidence="1">
    <location>
        <begin position="390"/>
        <end position="423"/>
    </location>
</feature>
<feature type="transmembrane region" description="Helical" evidence="1">
    <location>
        <begin position="429"/>
        <end position="446"/>
    </location>
</feature>
<feature type="transmembrane region" description="Helical" evidence="1">
    <location>
        <begin position="57"/>
        <end position="79"/>
    </location>
</feature>
<dbReference type="Pfam" id="PF01970">
    <property type="entry name" value="TctA"/>
    <property type="match status" value="1"/>
</dbReference>
<proteinExistence type="predicted"/>
<reference evidence="3" key="1">
    <citation type="journal article" date="2014" name="Int. J. Syst. Evol. Microbiol.">
        <title>Complete genome sequence of Corynebacterium casei LMG S-19264T (=DSM 44701T), isolated from a smear-ripened cheese.</title>
        <authorList>
            <consortium name="US DOE Joint Genome Institute (JGI-PGF)"/>
            <person name="Walter F."/>
            <person name="Albersmeier A."/>
            <person name="Kalinowski J."/>
            <person name="Ruckert C."/>
        </authorList>
    </citation>
    <scope>NUCLEOTIDE SEQUENCE</scope>
    <source>
        <strain evidence="3">CGMCC 1.15320</strain>
    </source>
</reference>
<feature type="transmembrane region" description="Helical" evidence="1">
    <location>
        <begin position="167"/>
        <end position="185"/>
    </location>
</feature>
<sequence length="505" mass="53292">MDVILQAFGLVANPNVIITIIAASIFGLFVGAVPGLTATTATALLVPLTFFMDPVPAVGAIVACSAMAIFAGDIPAALLRIPGTPASAAYVDDTYKLTQMGKAELALGACVLFSALGGLFGTIVLIFAAPSLAEFAVKFSSPEYFWIALLGLTCAVFMGASNPAKGLLSLFIGLVIASVGLNNPAGVPRLTFGSTEMLAGIDFIPVMIGIFAISEVFRTVLSGGRSWEEAPAAVGNIFRDWGSMLKRYWRQLLRGNVTGTVVGILPGAGSDVAAYVSYAISRWFSKTPEKYGTGHIEGVAEAGSANNAALSSAWVPALVFGIPGDTMTAIVIGVLYIKGLNPGPTLFIFNPQTIYAVFLIFILANLIMIPLGWALIKLSKNILRVSKKVLMPLILIFCIVGAFASNNAVYGVTIMLVFGVVGYLMEENGIPIAPCVLGIVIGPLLEKNLITTLIKSQGNLMDFINRPISFGIFVLFCLIWVTIIISWIRAARRPDDEVASVNAAD</sequence>
<keyword evidence="1" id="KW-0472">Membrane</keyword>
<dbReference type="PANTHER" id="PTHR35342:SF5">
    <property type="entry name" value="TRICARBOXYLIC TRANSPORT PROTEIN"/>
    <property type="match status" value="1"/>
</dbReference>
<dbReference type="PANTHER" id="PTHR35342">
    <property type="entry name" value="TRICARBOXYLIC TRANSPORT PROTEIN"/>
    <property type="match status" value="1"/>
</dbReference>
<feature type="transmembrane region" description="Helical" evidence="1">
    <location>
        <begin position="105"/>
        <end position="132"/>
    </location>
</feature>
<dbReference type="EMBL" id="BMIF01000006">
    <property type="protein sequence ID" value="GGA68030.1"/>
    <property type="molecule type" value="Genomic_DNA"/>
</dbReference>
<keyword evidence="1" id="KW-1133">Transmembrane helix</keyword>
<comment type="caution">
    <text evidence="3">The sequence shown here is derived from an EMBL/GenBank/DDBJ whole genome shotgun (WGS) entry which is preliminary data.</text>
</comment>
<feature type="domain" description="DUF112" evidence="2">
    <location>
        <begin position="18"/>
        <end position="437"/>
    </location>
</feature>
<feature type="transmembrane region" description="Helical" evidence="1">
    <location>
        <begin position="313"/>
        <end position="337"/>
    </location>
</feature>
<feature type="transmembrane region" description="Helical" evidence="1">
    <location>
        <begin position="144"/>
        <end position="160"/>
    </location>
</feature>
<evidence type="ECO:0000256" key="1">
    <source>
        <dbReference type="SAM" id="Phobius"/>
    </source>
</evidence>
<reference evidence="3" key="2">
    <citation type="submission" date="2020-09" db="EMBL/GenBank/DDBJ databases">
        <authorList>
            <person name="Sun Q."/>
            <person name="Zhou Y."/>
        </authorList>
    </citation>
    <scope>NUCLEOTIDE SEQUENCE</scope>
    <source>
        <strain evidence="3">CGMCC 1.15320</strain>
    </source>
</reference>
<keyword evidence="1" id="KW-0812">Transmembrane</keyword>
<evidence type="ECO:0000313" key="4">
    <source>
        <dbReference type="Proteomes" id="UP000636264"/>
    </source>
</evidence>
<dbReference type="InterPro" id="IPR002823">
    <property type="entry name" value="DUF112_TM"/>
</dbReference>
<evidence type="ECO:0000259" key="2">
    <source>
        <dbReference type="Pfam" id="PF01970"/>
    </source>
</evidence>
<feature type="transmembrane region" description="Helical" evidence="1">
    <location>
        <begin position="357"/>
        <end position="378"/>
    </location>
</feature>
<gene>
    <name evidence="3" type="ORF">GCM10011385_22300</name>
</gene>
<evidence type="ECO:0000313" key="3">
    <source>
        <dbReference type="EMBL" id="GGA68030.1"/>
    </source>
</evidence>
<accession>A0A916RTB9</accession>